<keyword evidence="15 16" id="KW-0739">Sodium transport</keyword>
<evidence type="ECO:0000256" key="7">
    <source>
        <dbReference type="ARBA" id="ARBA00022692"/>
    </source>
</evidence>
<feature type="domain" description="FMN-binding" evidence="18">
    <location>
        <begin position="147"/>
        <end position="244"/>
    </location>
</feature>
<organism evidence="19 20">
    <name type="scientific">Nicoletella semolina</name>
    <dbReference type="NCBI Taxonomy" id="271160"/>
    <lineage>
        <taxon>Bacteria</taxon>
        <taxon>Pseudomonadati</taxon>
        <taxon>Pseudomonadota</taxon>
        <taxon>Gammaproteobacteria</taxon>
        <taxon>Pasteurellales</taxon>
        <taxon>Pasteurellaceae</taxon>
        <taxon>Nicoletella</taxon>
    </lineage>
</organism>
<evidence type="ECO:0000256" key="13">
    <source>
        <dbReference type="ARBA" id="ARBA00023075"/>
    </source>
</evidence>
<keyword evidence="1 16" id="KW-0813">Transport</keyword>
<keyword evidence="4 16" id="KW-0597">Phosphoprotein</keyword>
<evidence type="ECO:0000256" key="8">
    <source>
        <dbReference type="ARBA" id="ARBA00022967"/>
    </source>
</evidence>
<dbReference type="NCBIfam" id="NF003749">
    <property type="entry name" value="PRK05346.1-5"/>
    <property type="match status" value="1"/>
</dbReference>
<evidence type="ECO:0000256" key="16">
    <source>
        <dbReference type="HAMAP-Rule" id="MF_00427"/>
    </source>
</evidence>
<dbReference type="EMBL" id="SLXJ01000011">
    <property type="protein sequence ID" value="TCP16489.1"/>
    <property type="molecule type" value="Genomic_DNA"/>
</dbReference>
<keyword evidence="8 16" id="KW-1278">Translocase</keyword>
<evidence type="ECO:0000256" key="17">
    <source>
        <dbReference type="PIRNR" id="PIRNR009437"/>
    </source>
</evidence>
<keyword evidence="20" id="KW-1185">Reference proteome</keyword>
<dbReference type="Pfam" id="PF04205">
    <property type="entry name" value="FMN_bind"/>
    <property type="match status" value="1"/>
</dbReference>
<evidence type="ECO:0000256" key="12">
    <source>
        <dbReference type="ARBA" id="ARBA00023065"/>
    </source>
</evidence>
<evidence type="ECO:0000256" key="15">
    <source>
        <dbReference type="ARBA" id="ARBA00023201"/>
    </source>
</evidence>
<dbReference type="NCBIfam" id="TIGR01938">
    <property type="entry name" value="nqrC"/>
    <property type="match status" value="1"/>
</dbReference>
<dbReference type="GO" id="GO:0010181">
    <property type="term" value="F:FMN binding"/>
    <property type="evidence" value="ECO:0007669"/>
    <property type="project" value="UniProtKB-UniRule"/>
</dbReference>
<dbReference type="InterPro" id="IPR007329">
    <property type="entry name" value="FMN-bd"/>
</dbReference>
<keyword evidence="11 16" id="KW-0915">Sodium</keyword>
<proteinExistence type="inferred from homology"/>
<reference evidence="19 20" key="1">
    <citation type="submission" date="2019-03" db="EMBL/GenBank/DDBJ databases">
        <title>Genomic Encyclopedia of Type Strains, Phase IV (KMG-IV): sequencing the most valuable type-strain genomes for metagenomic binning, comparative biology and taxonomic classification.</title>
        <authorList>
            <person name="Goeker M."/>
        </authorList>
    </citation>
    <scope>NUCLEOTIDE SEQUENCE [LARGE SCALE GENOMIC DNA]</scope>
    <source>
        <strain evidence="19 20">DSM 16380</strain>
    </source>
</reference>
<dbReference type="GO" id="GO:0005886">
    <property type="term" value="C:plasma membrane"/>
    <property type="evidence" value="ECO:0007669"/>
    <property type="project" value="UniProtKB-SubCell"/>
</dbReference>
<comment type="caution">
    <text evidence="16">Lacks conserved residue(s) required for the propagation of feature annotation.</text>
</comment>
<name>A0A4R2N6D2_9PAST</name>
<dbReference type="InterPro" id="IPR010204">
    <property type="entry name" value="NqrC"/>
</dbReference>
<evidence type="ECO:0000256" key="3">
    <source>
        <dbReference type="ARBA" id="ARBA00022519"/>
    </source>
</evidence>
<comment type="function">
    <text evidence="16">NQR complex catalyzes the reduction of ubiquinone-1 to ubiquinol by two successive reactions, coupled with the transport of Na(+) ions from the cytoplasm to the periplasm. NqrA to NqrE are probably involved in the second step, the conversion of ubisemiquinone to ubiquinol.</text>
</comment>
<keyword evidence="2 16" id="KW-1003">Cell membrane</keyword>
<keyword evidence="10 16" id="KW-0520">NAD</keyword>
<keyword evidence="13 16" id="KW-0830">Ubiquinone</keyword>
<evidence type="ECO:0000259" key="18">
    <source>
        <dbReference type="SMART" id="SM00900"/>
    </source>
</evidence>
<evidence type="ECO:0000256" key="4">
    <source>
        <dbReference type="ARBA" id="ARBA00022553"/>
    </source>
</evidence>
<comment type="cofactor">
    <cofactor evidence="16 17">
        <name>FMN</name>
        <dbReference type="ChEBI" id="CHEBI:58210"/>
    </cofactor>
</comment>
<keyword evidence="6 16" id="KW-0288">FMN</keyword>
<protein>
    <recommendedName>
        <fullName evidence="16 17">Na(+)-translocating NADH-quinone reductase subunit C</fullName>
        <shortName evidence="16 17">Na(+)-NQR subunit C</shortName>
        <shortName evidence="16 17">Na(+)-translocating NQR subunit C</shortName>
        <ecNumber evidence="16 17">7.2.1.1</ecNumber>
    </recommendedName>
    <alternativeName>
        <fullName evidence="16 17">NQR complex subunit C</fullName>
    </alternativeName>
    <alternativeName>
        <fullName evidence="16 17">NQR-1 subunit C</fullName>
    </alternativeName>
</protein>
<dbReference type="SMART" id="SM00900">
    <property type="entry name" value="FMN_bind"/>
    <property type="match status" value="1"/>
</dbReference>
<gene>
    <name evidence="16" type="primary">nqrC</name>
    <name evidence="19" type="ORF">EV693_11124</name>
</gene>
<dbReference type="EC" id="7.2.1.1" evidence="16 17"/>
<comment type="catalytic activity">
    <reaction evidence="16 17">
        <text>a ubiquinone + n Na(+)(in) + NADH + H(+) = a ubiquinol + n Na(+)(out) + NAD(+)</text>
        <dbReference type="Rhea" id="RHEA:47748"/>
        <dbReference type="Rhea" id="RHEA-COMP:9565"/>
        <dbReference type="Rhea" id="RHEA-COMP:9566"/>
        <dbReference type="ChEBI" id="CHEBI:15378"/>
        <dbReference type="ChEBI" id="CHEBI:16389"/>
        <dbReference type="ChEBI" id="CHEBI:17976"/>
        <dbReference type="ChEBI" id="CHEBI:29101"/>
        <dbReference type="ChEBI" id="CHEBI:57540"/>
        <dbReference type="ChEBI" id="CHEBI:57945"/>
        <dbReference type="EC" id="7.2.1.1"/>
    </reaction>
</comment>
<dbReference type="AlphaFoldDB" id="A0A4R2N6D2"/>
<dbReference type="PIRSF" id="PIRSF009437">
    <property type="entry name" value="NQR-1_subunit_C"/>
    <property type="match status" value="1"/>
</dbReference>
<dbReference type="NCBIfam" id="NF003746">
    <property type="entry name" value="PRK05346.1-1"/>
    <property type="match status" value="1"/>
</dbReference>
<comment type="subcellular location">
    <subcellularLocation>
        <location evidence="16">Cell membrane</location>
        <topology evidence="16">Single-pass membrane protein</topology>
    </subcellularLocation>
</comment>
<evidence type="ECO:0000256" key="2">
    <source>
        <dbReference type="ARBA" id="ARBA00022475"/>
    </source>
</evidence>
<evidence type="ECO:0000256" key="10">
    <source>
        <dbReference type="ARBA" id="ARBA00023027"/>
    </source>
</evidence>
<comment type="subunit">
    <text evidence="16 17">Composed of six subunits; NqrA, NqrB, NqrC, NqrD, NqrE and NqrF.</text>
</comment>
<evidence type="ECO:0000256" key="9">
    <source>
        <dbReference type="ARBA" id="ARBA00022989"/>
    </source>
</evidence>
<comment type="caution">
    <text evidence="19">The sequence shown here is derived from an EMBL/GenBank/DDBJ whole genome shotgun (WGS) entry which is preliminary data.</text>
</comment>
<evidence type="ECO:0000313" key="20">
    <source>
        <dbReference type="Proteomes" id="UP000295537"/>
    </source>
</evidence>
<dbReference type="OrthoDB" id="9786835at2"/>
<dbReference type="PANTHER" id="PTHR37838">
    <property type="entry name" value="NA(+)-TRANSLOCATING NADH-QUINONE REDUCTASE SUBUNIT C"/>
    <property type="match status" value="1"/>
</dbReference>
<sequence length="259" mass="27757">MSKFNKDGVGGTLTIVVLLSLVCAIIVAGSAVLLKDAQEEQKALDKQKNILSVAGLLKADTKNSEVQELFTKNIEAKIVDLASGEYVDGITNFDAKVAVKDPAQSVVINPADDKANLRVRAKYAEVYLVKDVNGQVNQVVLPFYGTGLWSVMYGFVSVETDANTIRGITYYEQGETPGLGGEIENKRWQQNFVGKKLQNAQGESAIRIAKGASADKDHGIDGLSGATLTSNGVDGSFKYWFGQNGFGPYLTKLKAAGVN</sequence>
<evidence type="ECO:0000256" key="14">
    <source>
        <dbReference type="ARBA" id="ARBA00023136"/>
    </source>
</evidence>
<comment type="similarity">
    <text evidence="16 17">Belongs to the NqrC family.</text>
</comment>
<evidence type="ECO:0000256" key="6">
    <source>
        <dbReference type="ARBA" id="ARBA00022643"/>
    </source>
</evidence>
<dbReference type="RefSeq" id="WP_132501715.1">
    <property type="nucleotide sequence ID" value="NZ_LVXA01000001.1"/>
</dbReference>
<dbReference type="Proteomes" id="UP000295537">
    <property type="component" value="Unassembled WGS sequence"/>
</dbReference>
<evidence type="ECO:0000256" key="1">
    <source>
        <dbReference type="ARBA" id="ARBA00022448"/>
    </source>
</evidence>
<keyword evidence="12 16" id="KW-0406">Ion transport</keyword>
<keyword evidence="3" id="KW-0997">Cell inner membrane</keyword>
<keyword evidence="9 16" id="KW-1133">Transmembrane helix</keyword>
<dbReference type="GO" id="GO:0006814">
    <property type="term" value="P:sodium ion transport"/>
    <property type="evidence" value="ECO:0007669"/>
    <property type="project" value="UniProtKB-UniRule"/>
</dbReference>
<dbReference type="PANTHER" id="PTHR37838:SF1">
    <property type="entry name" value="NA(+)-TRANSLOCATING NADH-QUINONE REDUCTASE SUBUNIT C"/>
    <property type="match status" value="1"/>
</dbReference>
<feature type="transmembrane region" description="Helical" evidence="16">
    <location>
        <begin position="12"/>
        <end position="34"/>
    </location>
</feature>
<keyword evidence="7 16" id="KW-0812">Transmembrane</keyword>
<keyword evidence="14 16" id="KW-0472">Membrane</keyword>
<keyword evidence="5 16" id="KW-0285">Flavoprotein</keyword>
<dbReference type="HAMAP" id="MF_00427">
    <property type="entry name" value="NqrC"/>
    <property type="match status" value="1"/>
</dbReference>
<evidence type="ECO:0000256" key="11">
    <source>
        <dbReference type="ARBA" id="ARBA00023053"/>
    </source>
</evidence>
<evidence type="ECO:0000256" key="5">
    <source>
        <dbReference type="ARBA" id="ARBA00022630"/>
    </source>
</evidence>
<evidence type="ECO:0000313" key="19">
    <source>
        <dbReference type="EMBL" id="TCP16489.1"/>
    </source>
</evidence>
<accession>A0A4R2N6D2</accession>
<dbReference type="GO" id="GO:0016655">
    <property type="term" value="F:oxidoreductase activity, acting on NAD(P)H, quinone or similar compound as acceptor"/>
    <property type="evidence" value="ECO:0007669"/>
    <property type="project" value="UniProtKB-UniRule"/>
</dbReference>
<feature type="modified residue" description="FMN phosphoryl threonine" evidence="16">
    <location>
        <position position="227"/>
    </location>
</feature>